<feature type="domain" description="T6SS Phospholipase effector Tle1-like catalytic" evidence="1">
    <location>
        <begin position="3"/>
        <end position="276"/>
    </location>
</feature>
<name>A0ABX2C4K4_9BURK</name>
<sequence>MSKNIVLCCDGTANEFKRDRTNVVKLFSTLIKDRDHQAAFYHAGIGTMAPPGALSRTSAFIAQTAGLAFGYGLQDDIRDAYVFIINNFDSGDKVFLFGFSRGAYTVRALASLLYMYGVIGKGNEPLVPYAIRMLWAIHSLKKREKDGVTVENERKVRDYFDLACEFKRTFSVAECNPHFVGIWDTVSSIGWIANPLSLPYTASNPAIQVGRHAIAIDERRAFFRSNLWTPSLTSGNGGPKDMKQIWFPGVHGDVGGGYPESESGLSKIALQWMLEEGVANDLLIDEKKCALVLGYNGGGYARPDPKAKLHKSLTVPWWVAEFVPKLHWNDERQSNEWRMNLFGRRNMGGAPVVHRSAKDRGDEYANRLPPEATFI</sequence>
<dbReference type="Pfam" id="PF09994">
    <property type="entry name" value="T6SS_Tle1-like_cat"/>
    <property type="match status" value="1"/>
</dbReference>
<evidence type="ECO:0000313" key="2">
    <source>
        <dbReference type="EMBL" id="NPT47168.1"/>
    </source>
</evidence>
<protein>
    <recommendedName>
        <fullName evidence="1">T6SS Phospholipase effector Tle1-like catalytic domain-containing protein</fullName>
    </recommendedName>
</protein>
<dbReference type="PANTHER" id="PTHR33840:SF1">
    <property type="entry name" value="TLE1 PHOSPHOLIPASE DOMAIN-CONTAINING PROTEIN"/>
    <property type="match status" value="1"/>
</dbReference>
<comment type="caution">
    <text evidence="2">The sequence shown here is derived from an EMBL/GenBank/DDBJ whole genome shotgun (WGS) entry which is preliminary data.</text>
</comment>
<gene>
    <name evidence="2" type="ORF">GNZ12_38940</name>
</gene>
<dbReference type="EMBL" id="WOEY01000158">
    <property type="protein sequence ID" value="NPT47168.1"/>
    <property type="molecule type" value="Genomic_DNA"/>
</dbReference>
<dbReference type="PANTHER" id="PTHR33840">
    <property type="match status" value="1"/>
</dbReference>
<organism evidence="2 3">
    <name type="scientific">Paraburkholderia solitsugae</name>
    <dbReference type="NCBI Taxonomy" id="2675748"/>
    <lineage>
        <taxon>Bacteria</taxon>
        <taxon>Pseudomonadati</taxon>
        <taxon>Pseudomonadota</taxon>
        <taxon>Betaproteobacteria</taxon>
        <taxon>Burkholderiales</taxon>
        <taxon>Burkholderiaceae</taxon>
        <taxon>Paraburkholderia</taxon>
    </lineage>
</organism>
<dbReference type="SUPFAM" id="SSF53474">
    <property type="entry name" value="alpha/beta-Hydrolases"/>
    <property type="match status" value="1"/>
</dbReference>
<evidence type="ECO:0000259" key="1">
    <source>
        <dbReference type="Pfam" id="PF09994"/>
    </source>
</evidence>
<accession>A0ABX2C4K4</accession>
<dbReference type="InterPro" id="IPR029058">
    <property type="entry name" value="AB_hydrolase_fold"/>
</dbReference>
<dbReference type="Proteomes" id="UP000652198">
    <property type="component" value="Unassembled WGS sequence"/>
</dbReference>
<evidence type="ECO:0000313" key="3">
    <source>
        <dbReference type="Proteomes" id="UP000652198"/>
    </source>
</evidence>
<reference evidence="2 3" key="1">
    <citation type="submission" date="2019-11" db="EMBL/GenBank/DDBJ databases">
        <title>Metabolism of dissolved organic matter in forest soils.</title>
        <authorList>
            <person name="Cyle K.T."/>
            <person name="Wilhelm R.C."/>
            <person name="Martinez C.E."/>
        </authorList>
    </citation>
    <scope>NUCLEOTIDE SEQUENCE [LARGE SCALE GENOMIC DNA]</scope>
    <source>
        <strain evidence="2 3">1N</strain>
    </source>
</reference>
<dbReference type="InterPro" id="IPR018712">
    <property type="entry name" value="Tle1-like_cat"/>
</dbReference>
<proteinExistence type="predicted"/>
<dbReference type="RefSeq" id="WP_172317666.1">
    <property type="nucleotide sequence ID" value="NZ_WOEY01000158.1"/>
</dbReference>
<keyword evidence="3" id="KW-1185">Reference proteome</keyword>